<evidence type="ECO:0000313" key="6">
    <source>
        <dbReference type="EMBL" id="KAF9621911.1"/>
    </source>
</evidence>
<dbReference type="EMBL" id="JADFTS010000002">
    <property type="protein sequence ID" value="KAF9621911.1"/>
    <property type="molecule type" value="Genomic_DNA"/>
</dbReference>
<dbReference type="Proteomes" id="UP000631114">
    <property type="component" value="Unassembled WGS sequence"/>
</dbReference>
<protein>
    <recommendedName>
        <fullName evidence="8">DCL protein</fullName>
    </recommendedName>
</protein>
<evidence type="ECO:0000256" key="4">
    <source>
        <dbReference type="ARBA" id="ARBA00022946"/>
    </source>
</evidence>
<evidence type="ECO:0000256" key="1">
    <source>
        <dbReference type="ARBA" id="ARBA00004229"/>
    </source>
</evidence>
<feature type="compositionally biased region" description="Polar residues" evidence="5">
    <location>
        <begin position="51"/>
        <end position="68"/>
    </location>
</feature>
<keyword evidence="2" id="KW-0150">Chloroplast</keyword>
<sequence>MASSLLLRGIPVLRQQLTQRVSTVRFINWSSIKSVFETPPPDTVNNTTPTESTPYFRSPKYNSVTKLSSPPHEDNSPEYRQWKDREAEILQDIEPIVSLAKQILHTDRYADGDWLSTEDEKVVVEKLLAYHPHSQDKLGSGLDSIMVDRHPQFKRSRCLFVVRTDGGWIDFSYQKCLRAYIRDKYPAYAERFIREHFKRGSG</sequence>
<name>A0A835MFJ1_9MAGN</name>
<evidence type="ECO:0000256" key="3">
    <source>
        <dbReference type="ARBA" id="ARBA00022640"/>
    </source>
</evidence>
<gene>
    <name evidence="6" type="ORF">IFM89_029131</name>
</gene>
<keyword evidence="7" id="KW-1185">Reference proteome</keyword>
<dbReference type="GO" id="GO:1901259">
    <property type="term" value="P:chloroplast rRNA processing"/>
    <property type="evidence" value="ECO:0007669"/>
    <property type="project" value="UniProtKB-ARBA"/>
</dbReference>
<evidence type="ECO:0008006" key="8">
    <source>
        <dbReference type="Google" id="ProtNLM"/>
    </source>
</evidence>
<keyword evidence="3" id="KW-0934">Plastid</keyword>
<feature type="region of interest" description="Disordered" evidence="5">
    <location>
        <begin position="38"/>
        <end position="78"/>
    </location>
</feature>
<dbReference type="PANTHER" id="PTHR33415:SF4">
    <property type="entry name" value="DCL PROTEIN (DUF3223)"/>
    <property type="match status" value="1"/>
</dbReference>
<proteinExistence type="predicted"/>
<evidence type="ECO:0000256" key="2">
    <source>
        <dbReference type="ARBA" id="ARBA00022528"/>
    </source>
</evidence>
<dbReference type="GO" id="GO:0009507">
    <property type="term" value="C:chloroplast"/>
    <property type="evidence" value="ECO:0007669"/>
    <property type="project" value="UniProtKB-SubCell"/>
</dbReference>
<keyword evidence="4" id="KW-0809">Transit peptide</keyword>
<evidence type="ECO:0000313" key="7">
    <source>
        <dbReference type="Proteomes" id="UP000631114"/>
    </source>
</evidence>
<organism evidence="6 7">
    <name type="scientific">Coptis chinensis</name>
    <dbReference type="NCBI Taxonomy" id="261450"/>
    <lineage>
        <taxon>Eukaryota</taxon>
        <taxon>Viridiplantae</taxon>
        <taxon>Streptophyta</taxon>
        <taxon>Embryophyta</taxon>
        <taxon>Tracheophyta</taxon>
        <taxon>Spermatophyta</taxon>
        <taxon>Magnoliopsida</taxon>
        <taxon>Ranunculales</taxon>
        <taxon>Ranunculaceae</taxon>
        <taxon>Coptidoideae</taxon>
        <taxon>Coptis</taxon>
    </lineage>
</organism>
<accession>A0A835MFJ1</accession>
<dbReference type="GO" id="GO:0009658">
    <property type="term" value="P:chloroplast organization"/>
    <property type="evidence" value="ECO:0007669"/>
    <property type="project" value="TreeGrafter"/>
</dbReference>
<dbReference type="Gene3D" id="3.10.450.40">
    <property type="match status" value="1"/>
</dbReference>
<dbReference type="FunFam" id="3.10.450.40:FF:000008">
    <property type="entry name" value="Protein DCL, chloroplastic"/>
    <property type="match status" value="1"/>
</dbReference>
<comment type="subcellular location">
    <subcellularLocation>
        <location evidence="1">Plastid</location>
        <location evidence="1">Chloroplast</location>
    </subcellularLocation>
</comment>
<reference evidence="6 7" key="1">
    <citation type="submission" date="2020-10" db="EMBL/GenBank/DDBJ databases">
        <title>The Coptis chinensis genome and diversification of protoberbering-type alkaloids.</title>
        <authorList>
            <person name="Wang B."/>
            <person name="Shu S."/>
            <person name="Song C."/>
            <person name="Liu Y."/>
        </authorList>
    </citation>
    <scope>NUCLEOTIDE SEQUENCE [LARGE SCALE GENOMIC DNA]</scope>
    <source>
        <strain evidence="6">HL-2020</strain>
        <tissue evidence="6">Leaf</tissue>
    </source>
</reference>
<dbReference type="PANTHER" id="PTHR33415">
    <property type="entry name" value="PROTEIN EMBRYO DEFECTIVE 514"/>
    <property type="match status" value="1"/>
</dbReference>
<evidence type="ECO:0000256" key="5">
    <source>
        <dbReference type="SAM" id="MobiDB-lite"/>
    </source>
</evidence>
<dbReference type="Pfam" id="PF11523">
    <property type="entry name" value="DUF3223"/>
    <property type="match status" value="1"/>
</dbReference>
<comment type="caution">
    <text evidence="6">The sequence shown here is derived from an EMBL/GenBank/DDBJ whole genome shotgun (WGS) entry which is preliminary data.</text>
</comment>
<dbReference type="AlphaFoldDB" id="A0A835MFJ1"/>
<dbReference type="OrthoDB" id="695233at2759"/>
<dbReference type="InterPro" id="IPR044673">
    <property type="entry name" value="DCL-like"/>
</dbReference>